<dbReference type="RefSeq" id="WP_053426632.1">
    <property type="nucleotide sequence ID" value="NZ_LGUE01000001.1"/>
</dbReference>
<evidence type="ECO:0000313" key="2">
    <source>
        <dbReference type="EMBL" id="KON91437.1"/>
    </source>
</evidence>
<evidence type="ECO:0000259" key="1">
    <source>
        <dbReference type="PROSITE" id="PS51704"/>
    </source>
</evidence>
<evidence type="ECO:0000313" key="3">
    <source>
        <dbReference type="Proteomes" id="UP000037405"/>
    </source>
</evidence>
<dbReference type="OrthoDB" id="384721at2"/>
<keyword evidence="3" id="KW-1185">Reference proteome</keyword>
<dbReference type="EMBL" id="LGUE01000001">
    <property type="protein sequence ID" value="KON91437.1"/>
    <property type="molecule type" value="Genomic_DNA"/>
</dbReference>
<organism evidence="2 3">
    <name type="scientific">Rossellomorea marisflavi</name>
    <dbReference type="NCBI Taxonomy" id="189381"/>
    <lineage>
        <taxon>Bacteria</taxon>
        <taxon>Bacillati</taxon>
        <taxon>Bacillota</taxon>
        <taxon>Bacilli</taxon>
        <taxon>Bacillales</taxon>
        <taxon>Bacillaceae</taxon>
        <taxon>Rossellomorea</taxon>
    </lineage>
</organism>
<gene>
    <name evidence="2" type="ORF">AF331_02635</name>
</gene>
<protein>
    <recommendedName>
        <fullName evidence="1">GP-PDE domain-containing protein</fullName>
    </recommendedName>
</protein>
<name>A0A0M0GPL2_9BACI</name>
<dbReference type="InterPro" id="IPR017946">
    <property type="entry name" value="PLC-like_Pdiesterase_TIM-brl"/>
</dbReference>
<reference evidence="3" key="1">
    <citation type="submission" date="2015-07" db="EMBL/GenBank/DDBJ databases">
        <title>Fjat-14235 jcm11544.</title>
        <authorList>
            <person name="Liu B."/>
            <person name="Wang J."/>
            <person name="Zhu Y."/>
            <person name="Liu G."/>
            <person name="Chen Q."/>
            <person name="Chen Z."/>
            <person name="Lan J."/>
            <person name="Che J."/>
            <person name="Ge C."/>
            <person name="Shi H."/>
            <person name="Pan Z."/>
            <person name="Liu X."/>
        </authorList>
    </citation>
    <scope>NUCLEOTIDE SEQUENCE [LARGE SCALE GENOMIC DNA]</scope>
    <source>
        <strain evidence="3">JCM 11544</strain>
    </source>
</reference>
<dbReference type="GO" id="GO:0008081">
    <property type="term" value="F:phosphoric diester hydrolase activity"/>
    <property type="evidence" value="ECO:0007669"/>
    <property type="project" value="InterPro"/>
</dbReference>
<dbReference type="PANTHER" id="PTHR46211:SF1">
    <property type="entry name" value="GLYCEROPHOSPHODIESTER PHOSPHODIESTERASE, CYTOPLASMIC"/>
    <property type="match status" value="1"/>
</dbReference>
<dbReference type="Gene3D" id="3.20.20.190">
    <property type="entry name" value="Phosphatidylinositol (PI) phosphodiesterase"/>
    <property type="match status" value="1"/>
</dbReference>
<dbReference type="STRING" id="189381.GCA_900166615_03778"/>
<accession>A0A0M0GPL2</accession>
<dbReference type="Proteomes" id="UP000037405">
    <property type="component" value="Unassembled WGS sequence"/>
</dbReference>
<dbReference type="PROSITE" id="PS51704">
    <property type="entry name" value="GP_PDE"/>
    <property type="match status" value="1"/>
</dbReference>
<dbReference type="PANTHER" id="PTHR46211">
    <property type="entry name" value="GLYCEROPHOSPHORYL DIESTER PHOSPHODIESTERASE"/>
    <property type="match status" value="1"/>
</dbReference>
<dbReference type="Pfam" id="PF03009">
    <property type="entry name" value="GDPD"/>
    <property type="match status" value="1"/>
</dbReference>
<proteinExistence type="predicted"/>
<dbReference type="InterPro" id="IPR030395">
    <property type="entry name" value="GP_PDE_dom"/>
</dbReference>
<dbReference type="PATRIC" id="fig|189381.12.peg.614"/>
<dbReference type="CDD" id="cd08563">
    <property type="entry name" value="GDPD_TtGDE_like"/>
    <property type="match status" value="1"/>
</dbReference>
<dbReference type="GO" id="GO:0006629">
    <property type="term" value="P:lipid metabolic process"/>
    <property type="evidence" value="ECO:0007669"/>
    <property type="project" value="InterPro"/>
</dbReference>
<dbReference type="AlphaFoldDB" id="A0A0M0GPL2"/>
<feature type="domain" description="GP-PDE" evidence="1">
    <location>
        <begin position="2"/>
        <end position="237"/>
    </location>
</feature>
<comment type="caution">
    <text evidence="2">The sequence shown here is derived from an EMBL/GenBank/DDBJ whole genome shotgun (WGS) entry which is preliminary data.</text>
</comment>
<dbReference type="SUPFAM" id="SSF51695">
    <property type="entry name" value="PLC-like phosphodiesterases"/>
    <property type="match status" value="1"/>
</dbReference>
<sequence>MTLIFAHRGSAGTHPENTMEAFDEAARVGADGFEIDVQLTSDGQVVVIHDETLDRTTNGKGFVKDFSLKDIQKLKANGKWKMLRRCRVPSLIEVFEWMRGNDLLCNIELKNSVMDYIGLEEKIFELSRKYGYDERIIISSFNHYSLVKCRKLNPAVEVAALYSNRLFMPWSYARSIGAGAIHPNLNAVTDEMILQSLNAGVLVRPYTVNKETSINRLLRIECPALITDFPERAVGIRNTNTKKS</sequence>